<dbReference type="EMBL" id="BNCQ01000006">
    <property type="protein sequence ID" value="GIL99256.1"/>
    <property type="molecule type" value="Genomic_DNA"/>
</dbReference>
<dbReference type="Pfam" id="PF14736">
    <property type="entry name" value="N_Asn_amidohyd"/>
    <property type="match status" value="1"/>
</dbReference>
<dbReference type="GO" id="GO:0006511">
    <property type="term" value="P:ubiquitin-dependent protein catabolic process"/>
    <property type="evidence" value="ECO:0007669"/>
    <property type="project" value="TreeGrafter"/>
</dbReference>
<organism evidence="1 2">
    <name type="scientific">Volvox reticuliferus</name>
    <dbReference type="NCBI Taxonomy" id="1737510"/>
    <lineage>
        <taxon>Eukaryota</taxon>
        <taxon>Viridiplantae</taxon>
        <taxon>Chlorophyta</taxon>
        <taxon>core chlorophytes</taxon>
        <taxon>Chlorophyceae</taxon>
        <taxon>CS clade</taxon>
        <taxon>Chlamydomonadales</taxon>
        <taxon>Volvocaceae</taxon>
        <taxon>Volvox</taxon>
    </lineage>
</organism>
<dbReference type="PANTHER" id="PTHR12498:SF0">
    <property type="entry name" value="PROTEIN N-TERMINAL ASPARAGINE AMIDOHYDROLASE"/>
    <property type="match status" value="1"/>
</dbReference>
<dbReference type="GO" id="GO:0005634">
    <property type="term" value="C:nucleus"/>
    <property type="evidence" value="ECO:0007669"/>
    <property type="project" value="TreeGrafter"/>
</dbReference>
<dbReference type="PANTHER" id="PTHR12498">
    <property type="entry name" value="N-TERMINAL ASPARAGINE AMIDOHYDROLASE"/>
    <property type="match status" value="1"/>
</dbReference>
<evidence type="ECO:0000313" key="1">
    <source>
        <dbReference type="EMBL" id="GIL99256.1"/>
    </source>
</evidence>
<proteinExistence type="predicted"/>
<protein>
    <submittedName>
        <fullName evidence="1">Uncharacterized protein</fullName>
    </submittedName>
</protein>
<dbReference type="InterPro" id="IPR026750">
    <property type="entry name" value="NTAN1"/>
</dbReference>
<dbReference type="AlphaFoldDB" id="A0A8J4DC45"/>
<accession>A0A8J4DC45</accession>
<comment type="caution">
    <text evidence="1">The sequence shown here is derived from an EMBL/GenBank/DDBJ whole genome shotgun (WGS) entry which is preliminary data.</text>
</comment>
<gene>
    <name evidence="1" type="ORF">Vretimale_4481</name>
</gene>
<dbReference type="GO" id="GO:0008418">
    <property type="term" value="F:protein-N-terminal asparagine amidohydrolase activity"/>
    <property type="evidence" value="ECO:0007669"/>
    <property type="project" value="InterPro"/>
</dbReference>
<sequence length="321" mass="35984">MVLVLPSVGRLNDTDDAVTQLVQDPLLQDANKRFLEKKRDLPLAASYRAACALMGEQALVDFSQEDWHIGSTDATTCLIAVVMCHKTYKAWAAHYNSGFAEQDTSILELLPRHMQNPDLWLVGSFREPSGESAATLLGVLRQFQECDLMFNVRLACVDLNNTDSAGAPYALNLVVRCADGVDPNPAGFINRGPELPRRMAHHNIAASWGLRHIVDTDTSRLRIPGFLYLQLSPNYLHYFDEQLKLPDAVFLSRNSTSPDFEPPNFVDDIKAAYSYMAKLVEEGTTTVPDMWFEWGADTVTDNDECKRWRPVQVASRLIASY</sequence>
<evidence type="ECO:0000313" key="2">
    <source>
        <dbReference type="Proteomes" id="UP000722791"/>
    </source>
</evidence>
<reference evidence="1" key="1">
    <citation type="journal article" date="2021" name="Proc. Natl. Acad. Sci. U.S.A.">
        <title>Three genomes in the algal genus Volvox reveal the fate of a haploid sex-determining region after a transition to homothallism.</title>
        <authorList>
            <person name="Yamamoto K."/>
            <person name="Hamaji T."/>
            <person name="Kawai-Toyooka H."/>
            <person name="Matsuzaki R."/>
            <person name="Takahashi F."/>
            <person name="Nishimura Y."/>
            <person name="Kawachi M."/>
            <person name="Noguchi H."/>
            <person name="Minakuchi Y."/>
            <person name="Umen J.G."/>
            <person name="Toyoda A."/>
            <person name="Nozaki H."/>
        </authorList>
    </citation>
    <scope>NUCLEOTIDE SEQUENCE</scope>
    <source>
        <strain evidence="1">NIES-3785</strain>
    </source>
</reference>
<name>A0A8J4DC45_9CHLO</name>
<dbReference type="Proteomes" id="UP000722791">
    <property type="component" value="Unassembled WGS sequence"/>
</dbReference>